<comment type="caution">
    <text evidence="1">The sequence shown here is derived from an EMBL/GenBank/DDBJ whole genome shotgun (WGS) entry which is preliminary data.</text>
</comment>
<dbReference type="EMBL" id="MJEQ01001772">
    <property type="protein sequence ID" value="OIT29488.1"/>
    <property type="molecule type" value="Genomic_DNA"/>
</dbReference>
<name>A0A314KJV2_NICAT</name>
<dbReference type="Gramene" id="OIT29488">
    <property type="protein sequence ID" value="OIT29488"/>
    <property type="gene ID" value="A4A49_17631"/>
</dbReference>
<dbReference type="AlphaFoldDB" id="A0A314KJV2"/>
<organism evidence="1 2">
    <name type="scientific">Nicotiana attenuata</name>
    <name type="common">Coyote tobacco</name>
    <dbReference type="NCBI Taxonomy" id="49451"/>
    <lineage>
        <taxon>Eukaryota</taxon>
        <taxon>Viridiplantae</taxon>
        <taxon>Streptophyta</taxon>
        <taxon>Embryophyta</taxon>
        <taxon>Tracheophyta</taxon>
        <taxon>Spermatophyta</taxon>
        <taxon>Magnoliopsida</taxon>
        <taxon>eudicotyledons</taxon>
        <taxon>Gunneridae</taxon>
        <taxon>Pentapetalae</taxon>
        <taxon>asterids</taxon>
        <taxon>lamiids</taxon>
        <taxon>Solanales</taxon>
        <taxon>Solanaceae</taxon>
        <taxon>Nicotianoideae</taxon>
        <taxon>Nicotianeae</taxon>
        <taxon>Nicotiana</taxon>
    </lineage>
</organism>
<reference evidence="1" key="1">
    <citation type="submission" date="2016-11" db="EMBL/GenBank/DDBJ databases">
        <title>The genome of Nicotiana attenuata.</title>
        <authorList>
            <person name="Xu S."/>
            <person name="Brockmoeller T."/>
            <person name="Gaquerel E."/>
            <person name="Navarro A."/>
            <person name="Kuhl H."/>
            <person name="Gase K."/>
            <person name="Ling Z."/>
            <person name="Zhou W."/>
            <person name="Kreitzer C."/>
            <person name="Stanke M."/>
            <person name="Tang H."/>
            <person name="Lyons E."/>
            <person name="Pandey P."/>
            <person name="Pandey S.P."/>
            <person name="Timmermann B."/>
            <person name="Baldwin I.T."/>
        </authorList>
    </citation>
    <scope>NUCLEOTIDE SEQUENCE [LARGE SCALE GENOMIC DNA]</scope>
    <source>
        <strain evidence="1">UT</strain>
    </source>
</reference>
<evidence type="ECO:0000313" key="1">
    <source>
        <dbReference type="EMBL" id="OIT29488.1"/>
    </source>
</evidence>
<evidence type="ECO:0000313" key="2">
    <source>
        <dbReference type="Proteomes" id="UP000187609"/>
    </source>
</evidence>
<sequence>MDLLLLNFSTFTMKRSSRLRRTRRPRAEPHSGGGFRQHLVVDSRFVGWVFVGVLRVVIGLEFPAVFQLGLGLFQCGESWPEMAELRRNTGEAGN</sequence>
<dbReference type="Proteomes" id="UP000187609">
    <property type="component" value="Unassembled WGS sequence"/>
</dbReference>
<protein>
    <submittedName>
        <fullName evidence="1">Uncharacterized protein</fullName>
    </submittedName>
</protein>
<accession>A0A314KJV2</accession>
<gene>
    <name evidence="1" type="ORF">A4A49_17631</name>
</gene>
<proteinExistence type="predicted"/>
<keyword evidence="2" id="KW-1185">Reference proteome</keyword>